<dbReference type="PROSITE" id="PS50005">
    <property type="entry name" value="TPR"/>
    <property type="match status" value="2"/>
</dbReference>
<feature type="repeat" description="TPR" evidence="1">
    <location>
        <begin position="7"/>
        <end position="40"/>
    </location>
</feature>
<dbReference type="EMBL" id="JWZX01002476">
    <property type="protein sequence ID" value="KOO29012.1"/>
    <property type="molecule type" value="Genomic_DNA"/>
</dbReference>
<gene>
    <name evidence="2" type="ORF">Ctob_014187</name>
</gene>
<dbReference type="InterPro" id="IPR019734">
    <property type="entry name" value="TPR_rpt"/>
</dbReference>
<evidence type="ECO:0000313" key="3">
    <source>
        <dbReference type="Proteomes" id="UP000037460"/>
    </source>
</evidence>
<dbReference type="AlphaFoldDB" id="A0A0M0JRV2"/>
<dbReference type="OrthoDB" id="9991317at2759"/>
<protein>
    <submittedName>
        <fullName evidence="2">Tpr domain protein</fullName>
    </submittedName>
</protein>
<keyword evidence="3" id="KW-1185">Reference proteome</keyword>
<name>A0A0M0JRV2_9EUKA</name>
<dbReference type="SUPFAM" id="SSF48452">
    <property type="entry name" value="TPR-like"/>
    <property type="match status" value="1"/>
</dbReference>
<comment type="caution">
    <text evidence="2">The sequence shown here is derived from an EMBL/GenBank/DDBJ whole genome shotgun (WGS) entry which is preliminary data.</text>
</comment>
<reference evidence="3" key="1">
    <citation type="journal article" date="2015" name="PLoS Genet.">
        <title>Genome Sequence and Transcriptome Analyses of Chrysochromulina tobin: Metabolic Tools for Enhanced Algal Fitness in the Prominent Order Prymnesiales (Haptophyceae).</title>
        <authorList>
            <person name="Hovde B.T."/>
            <person name="Deodato C.R."/>
            <person name="Hunsperger H.M."/>
            <person name="Ryken S.A."/>
            <person name="Yost W."/>
            <person name="Jha R.K."/>
            <person name="Patterson J."/>
            <person name="Monnat R.J. Jr."/>
            <person name="Barlow S.B."/>
            <person name="Starkenburg S.R."/>
            <person name="Cattolico R.A."/>
        </authorList>
    </citation>
    <scope>NUCLEOTIDE SEQUENCE</scope>
    <source>
        <strain evidence="3">CCMP291</strain>
    </source>
</reference>
<proteinExistence type="predicted"/>
<evidence type="ECO:0000313" key="2">
    <source>
        <dbReference type="EMBL" id="KOO29012.1"/>
    </source>
</evidence>
<sequence length="244" mass="27062">MRDPSNARDWIELARLHHAQRDLIRAVDALQNSLRIEPSNSNVWEMAADAYHELSETNWSYASWAIISVRHALRLRPGSASSWTNVAKVLGESGRHDEAVDATTRALHLDGSFHTRYQHAEALTSGKRRAEAQVVYRELLQRADAPTQPTLADVHNHLAVSLLESESYRIDGRSAAFDVLEGRESELCRGGHDTSGVVLRGLTTPCDAVSDALAASRAALRLRPACRYAHAQNYYQVLATSDDL</sequence>
<accession>A0A0M0JRV2</accession>
<feature type="repeat" description="TPR" evidence="1">
    <location>
        <begin position="80"/>
        <end position="113"/>
    </location>
</feature>
<dbReference type="Proteomes" id="UP000037460">
    <property type="component" value="Unassembled WGS sequence"/>
</dbReference>
<evidence type="ECO:0000256" key="1">
    <source>
        <dbReference type="PROSITE-ProRule" id="PRU00339"/>
    </source>
</evidence>
<dbReference type="InterPro" id="IPR011990">
    <property type="entry name" value="TPR-like_helical_dom_sf"/>
</dbReference>
<dbReference type="Gene3D" id="1.25.40.10">
    <property type="entry name" value="Tetratricopeptide repeat domain"/>
    <property type="match status" value="1"/>
</dbReference>
<keyword evidence="1" id="KW-0802">TPR repeat</keyword>
<dbReference type="SMART" id="SM00028">
    <property type="entry name" value="TPR"/>
    <property type="match status" value="2"/>
</dbReference>
<organism evidence="2 3">
    <name type="scientific">Chrysochromulina tobinii</name>
    <dbReference type="NCBI Taxonomy" id="1460289"/>
    <lineage>
        <taxon>Eukaryota</taxon>
        <taxon>Haptista</taxon>
        <taxon>Haptophyta</taxon>
        <taxon>Prymnesiophyceae</taxon>
        <taxon>Prymnesiales</taxon>
        <taxon>Chrysochromulinaceae</taxon>
        <taxon>Chrysochromulina</taxon>
    </lineage>
</organism>